<gene>
    <name evidence="2" type="ORF">ACHAWO_004558</name>
</gene>
<comment type="caution">
    <text evidence="2">The sequence shown here is derived from an EMBL/GenBank/DDBJ whole genome shotgun (WGS) entry which is preliminary data.</text>
</comment>
<keyword evidence="3" id="KW-1185">Reference proteome</keyword>
<name>A0ABD3NHJ1_9STRA</name>
<accession>A0ABD3NHJ1</accession>
<feature type="region of interest" description="Disordered" evidence="1">
    <location>
        <begin position="185"/>
        <end position="293"/>
    </location>
</feature>
<dbReference type="AlphaFoldDB" id="A0ABD3NHJ1"/>
<dbReference type="EMBL" id="JALLPJ020001153">
    <property type="protein sequence ID" value="KAL3775464.1"/>
    <property type="molecule type" value="Genomic_DNA"/>
</dbReference>
<dbReference type="Proteomes" id="UP001530400">
    <property type="component" value="Unassembled WGS sequence"/>
</dbReference>
<evidence type="ECO:0000313" key="2">
    <source>
        <dbReference type="EMBL" id="KAL3775464.1"/>
    </source>
</evidence>
<reference evidence="2 3" key="1">
    <citation type="submission" date="2024-10" db="EMBL/GenBank/DDBJ databases">
        <title>Updated reference genomes for cyclostephanoid diatoms.</title>
        <authorList>
            <person name="Roberts W.R."/>
            <person name="Alverson A.J."/>
        </authorList>
    </citation>
    <scope>NUCLEOTIDE SEQUENCE [LARGE SCALE GENOMIC DNA]</scope>
    <source>
        <strain evidence="2 3">AJA010-31</strain>
    </source>
</reference>
<feature type="region of interest" description="Disordered" evidence="1">
    <location>
        <begin position="97"/>
        <end position="148"/>
    </location>
</feature>
<organism evidence="2 3">
    <name type="scientific">Cyclotella atomus</name>
    <dbReference type="NCBI Taxonomy" id="382360"/>
    <lineage>
        <taxon>Eukaryota</taxon>
        <taxon>Sar</taxon>
        <taxon>Stramenopiles</taxon>
        <taxon>Ochrophyta</taxon>
        <taxon>Bacillariophyta</taxon>
        <taxon>Coscinodiscophyceae</taxon>
        <taxon>Thalassiosirophycidae</taxon>
        <taxon>Stephanodiscales</taxon>
        <taxon>Stephanodiscaceae</taxon>
        <taxon>Cyclotella</taxon>
    </lineage>
</organism>
<proteinExistence type="predicted"/>
<evidence type="ECO:0000313" key="3">
    <source>
        <dbReference type="Proteomes" id="UP001530400"/>
    </source>
</evidence>
<evidence type="ECO:0000256" key="1">
    <source>
        <dbReference type="SAM" id="MobiDB-lite"/>
    </source>
</evidence>
<protein>
    <submittedName>
        <fullName evidence="2">Uncharacterized protein</fullName>
    </submittedName>
</protein>
<feature type="compositionally biased region" description="Basic residues" evidence="1">
    <location>
        <begin position="236"/>
        <end position="248"/>
    </location>
</feature>
<feature type="compositionally biased region" description="Basic and acidic residues" evidence="1">
    <location>
        <begin position="249"/>
        <end position="266"/>
    </location>
</feature>
<feature type="compositionally biased region" description="Polar residues" evidence="1">
    <location>
        <begin position="97"/>
        <end position="142"/>
    </location>
</feature>
<feature type="compositionally biased region" description="Polar residues" evidence="1">
    <location>
        <begin position="213"/>
        <end position="234"/>
    </location>
</feature>
<sequence length="404" mass="44934">MKDDLTSRALAAIEACSSSSDEDDVIAVCNPAIIAANNVGGQSASHSAFAPPNAKLAASNWNFEEGSTAAVGKHVKPQLPAGSKYFSSTRAKHAISVTNPNGQNANGLTKVSTPRAKTSNASNENQLGQNPIKSGVSQSQAPAQPMQRWHQFARDATADLAGEQSAKNWTKCQQKQSIVGQLQFIGPPSVHNQTPFQQKPAASRKRQRIAGSSVLSVEKPSNTHQSRTKQTARIPSTKKRGRPRKKLKSFGEIERDENAKLSKDIPNRFGQSGKITATHKPQTKHPHKTSPNNFQRSISQSLLEMQLEFEEDIIIPHDLSSKHHDVMKLYTSIPFDCRTMKCLHRFKEFDRPLPKIRYENDLRTISQKEFIRRERNRRIDCMEHELLDDVETCIGKSAHSQTFT</sequence>